<keyword evidence="2" id="KW-1185">Reference proteome</keyword>
<dbReference type="RefSeq" id="WP_169605230.1">
    <property type="nucleotide sequence ID" value="NZ_CP051481.1"/>
</dbReference>
<dbReference type="Proteomes" id="UP000501060">
    <property type="component" value="Chromosome"/>
</dbReference>
<protein>
    <submittedName>
        <fullName evidence="1">Uncharacterized protein</fullName>
    </submittedName>
</protein>
<dbReference type="KEGG" id="mphe:HGG69_02610"/>
<gene>
    <name evidence="1" type="ORF">HGG69_02610</name>
</gene>
<proteinExistence type="predicted"/>
<dbReference type="EMBL" id="CP051481">
    <property type="protein sequence ID" value="QJG67181.1"/>
    <property type="molecule type" value="Genomic_DNA"/>
</dbReference>
<reference evidence="1 2" key="1">
    <citation type="submission" date="2020-04" db="EMBL/GenBank/DDBJ databases">
        <title>Novel Mycoplasma species detected in Phocoena phocoena (harbor porpoise) from the USA.</title>
        <authorList>
            <person name="Volokhov D.V."/>
        </authorList>
    </citation>
    <scope>NUCLEOTIDE SEQUENCE [LARGE SCALE GENOMIC DNA]</scope>
    <source>
        <strain evidence="1 2">Phocoena C-264-GEN</strain>
    </source>
</reference>
<name>A0A858U552_9MOLU</name>
<evidence type="ECO:0000313" key="1">
    <source>
        <dbReference type="EMBL" id="QJG67181.1"/>
    </source>
</evidence>
<dbReference type="AlphaFoldDB" id="A0A858U552"/>
<accession>A0A858U552</accession>
<organism evidence="1 2">
    <name type="scientific">Mycoplasma phocoenae</name>
    <dbReference type="NCBI Taxonomy" id="754517"/>
    <lineage>
        <taxon>Bacteria</taxon>
        <taxon>Bacillati</taxon>
        <taxon>Mycoplasmatota</taxon>
        <taxon>Mollicutes</taxon>
        <taxon>Mycoplasmataceae</taxon>
        <taxon>Mycoplasma</taxon>
    </lineage>
</organism>
<sequence length="364" mass="43079">MSSSEFDDKTLVELENNVNNLLENEEKINLIKLFNQKKESVQKNKKLKIAQEFMYKFADSITSDIKIVDKETNNVLKTDEIKNFKNYRDSILEDLNVDQIEKLTTFEDNTWINPFIFIMQYENINGVNILKNDTLHTMELMVNSLVQINSEIKNKLKAKINKLGEILNLAKKTNFLNAYNDVVKYFHKYWDKPGLRDTNKLPSKFDNSKILLSTELESLKQKYNIDTEIFEIKDFDEYGMKCIKLKIFNKKNLEIYTITQFIDIWGYKINFTKLNNEKTKIKFNILNNDQTWENITINDIEISVESFNGGVYYQSAKDVSINKQDDKLSIKYKLKYNGNESDDFFEKELTRQQFQTAKQNKFQI</sequence>
<evidence type="ECO:0000313" key="2">
    <source>
        <dbReference type="Proteomes" id="UP000501060"/>
    </source>
</evidence>